<feature type="transmembrane region" description="Helical" evidence="1">
    <location>
        <begin position="87"/>
        <end position="105"/>
    </location>
</feature>
<name>A0ABM1RUX8_LIMPO</name>
<evidence type="ECO:0000313" key="3">
    <source>
        <dbReference type="RefSeq" id="XP_022235183.1"/>
    </source>
</evidence>
<evidence type="ECO:0000256" key="1">
    <source>
        <dbReference type="SAM" id="Phobius"/>
    </source>
</evidence>
<reference evidence="3" key="1">
    <citation type="submission" date="2025-08" db="UniProtKB">
        <authorList>
            <consortium name="RefSeq"/>
        </authorList>
    </citation>
    <scope>IDENTIFICATION</scope>
    <source>
        <tissue evidence="3">Muscle</tissue>
    </source>
</reference>
<dbReference type="RefSeq" id="XP_022235183.1">
    <property type="nucleotide sequence ID" value="XM_022379475.1"/>
</dbReference>
<keyword evidence="2" id="KW-1185">Reference proteome</keyword>
<evidence type="ECO:0000313" key="2">
    <source>
        <dbReference type="Proteomes" id="UP000694941"/>
    </source>
</evidence>
<keyword evidence="1" id="KW-1133">Transmembrane helix</keyword>
<organism evidence="2 3">
    <name type="scientific">Limulus polyphemus</name>
    <name type="common">Atlantic horseshoe crab</name>
    <dbReference type="NCBI Taxonomy" id="6850"/>
    <lineage>
        <taxon>Eukaryota</taxon>
        <taxon>Metazoa</taxon>
        <taxon>Ecdysozoa</taxon>
        <taxon>Arthropoda</taxon>
        <taxon>Chelicerata</taxon>
        <taxon>Merostomata</taxon>
        <taxon>Xiphosura</taxon>
        <taxon>Limulidae</taxon>
        <taxon>Limulus</taxon>
    </lineage>
</organism>
<protein>
    <submittedName>
        <fullName evidence="3">Uncharacterized protein LOC111083169</fullName>
    </submittedName>
</protein>
<dbReference type="Proteomes" id="UP000694941">
    <property type="component" value="Unplaced"/>
</dbReference>
<accession>A0ABM1RUX8</accession>
<gene>
    <name evidence="3" type="primary">LOC111083169</name>
</gene>
<dbReference type="GeneID" id="111083169"/>
<keyword evidence="1" id="KW-0812">Transmembrane</keyword>
<keyword evidence="1" id="KW-0472">Membrane</keyword>
<proteinExistence type="predicted"/>
<sequence>MSIPCHTTACSKQIVCYKKWGSDSSCSDVLLPKDNCVNLEEARLWRIQKNCVRRLWKGLQRACRCLLVLLLGLNSPQKAAFRPSSTMYPPLLLLVLFVSAVFRIAE</sequence>